<evidence type="ECO:0000313" key="2">
    <source>
        <dbReference type="Proteomes" id="UP001628156"/>
    </source>
</evidence>
<comment type="caution">
    <text evidence="1">The sequence shown here is derived from an EMBL/GenBank/DDBJ whole genome shotgun (WGS) entry which is preliminary data.</text>
</comment>
<keyword evidence="2" id="KW-1185">Reference proteome</keyword>
<accession>A0ABQ0DD36</accession>
<proteinExistence type="predicted"/>
<organism evidence="1 2">
    <name type="scientific">Entamoeba nuttalli</name>
    <dbReference type="NCBI Taxonomy" id="412467"/>
    <lineage>
        <taxon>Eukaryota</taxon>
        <taxon>Amoebozoa</taxon>
        <taxon>Evosea</taxon>
        <taxon>Archamoebae</taxon>
        <taxon>Mastigamoebida</taxon>
        <taxon>Entamoebidae</taxon>
        <taxon>Entamoeba</taxon>
    </lineage>
</organism>
<sequence length="93" mass="11085">MSLYDESSENYKTIIIEDMNKNTEYYSKYFPYDDGVTILQWLCECQIKCTKGIISNIQIEIVINNYGYVTKTFKNIIKLVQFYKSIYYGQNIE</sequence>
<gene>
    <name evidence="1" type="ORF">ENUP19_0058G0018</name>
</gene>
<name>A0ABQ0DD36_9EUKA</name>
<dbReference type="EMBL" id="BAAFRS010000058">
    <property type="protein sequence ID" value="GAB1220779.1"/>
    <property type="molecule type" value="Genomic_DNA"/>
</dbReference>
<reference evidence="1 2" key="1">
    <citation type="journal article" date="2019" name="PLoS Negl. Trop. Dis.">
        <title>Whole genome sequencing of Entamoeba nuttalli reveals mammalian host-related molecular signatures and a novel octapeptide-repeat surface protein.</title>
        <authorList>
            <person name="Tanaka M."/>
            <person name="Makiuchi T."/>
            <person name="Komiyama T."/>
            <person name="Shiina T."/>
            <person name="Osaki K."/>
            <person name="Tachibana H."/>
        </authorList>
    </citation>
    <scope>NUCLEOTIDE SEQUENCE [LARGE SCALE GENOMIC DNA]</scope>
    <source>
        <strain evidence="1 2">P19-061405</strain>
    </source>
</reference>
<evidence type="ECO:0000313" key="1">
    <source>
        <dbReference type="EMBL" id="GAB1220779.1"/>
    </source>
</evidence>
<protein>
    <submittedName>
        <fullName evidence="1">Uncharacterized protein</fullName>
    </submittedName>
</protein>
<dbReference type="Proteomes" id="UP001628156">
    <property type="component" value="Unassembled WGS sequence"/>
</dbReference>